<keyword evidence="1" id="KW-1133">Transmembrane helix</keyword>
<evidence type="ECO:0000256" key="1">
    <source>
        <dbReference type="SAM" id="Phobius"/>
    </source>
</evidence>
<comment type="caution">
    <text evidence="3">The sequence shown here is derived from an EMBL/GenBank/DDBJ whole genome shotgun (WGS) entry which is preliminary data.</text>
</comment>
<evidence type="ECO:0000313" key="4">
    <source>
        <dbReference type="Proteomes" id="UP000177230"/>
    </source>
</evidence>
<name>A0A1F5RDU1_9BACT</name>
<keyword evidence="1" id="KW-0812">Transmembrane</keyword>
<evidence type="ECO:0000259" key="2">
    <source>
        <dbReference type="Pfam" id="PF12158"/>
    </source>
</evidence>
<keyword evidence="1" id="KW-0472">Membrane</keyword>
<reference evidence="3 4" key="1">
    <citation type="journal article" date="2016" name="Nat. Commun.">
        <title>Thousands of microbial genomes shed light on interconnected biogeochemical processes in an aquifer system.</title>
        <authorList>
            <person name="Anantharaman K."/>
            <person name="Brown C.T."/>
            <person name="Hug L.A."/>
            <person name="Sharon I."/>
            <person name="Castelle C.J."/>
            <person name="Probst A.J."/>
            <person name="Thomas B.C."/>
            <person name="Singh A."/>
            <person name="Wilkins M.J."/>
            <person name="Karaoz U."/>
            <person name="Brodie E.L."/>
            <person name="Williams K.H."/>
            <person name="Hubbard S.S."/>
            <person name="Banfield J.F."/>
        </authorList>
    </citation>
    <scope>NUCLEOTIDE SEQUENCE [LARGE SCALE GENOMIC DNA]</scope>
</reference>
<dbReference type="Proteomes" id="UP000177230">
    <property type="component" value="Unassembled WGS sequence"/>
</dbReference>
<sequence length="245" mass="26956">MKWVVLFLFGGLGLASLTAGLVWGAKRAALFRTGLIAQGRVVAMHQGEVVDDEESPRPSYYPMVEFRTPDGRSFQFKGSTGSSSPEFTIGAEVEVRYNPQKPQQAQLAKFSHFWLGPLLLTIGGLLALFLASGVFYIFGDIEGGKSPAGRSIRARMLEASGKAVRIEGRITGVRERGRGRYVFICRGARPGSDREEDFESEEFGVKPEGELIGRSVIILINPDKKDEYSVELGPLLKEVVENQSR</sequence>
<evidence type="ECO:0000313" key="3">
    <source>
        <dbReference type="EMBL" id="OGF12231.1"/>
    </source>
</evidence>
<proteinExistence type="predicted"/>
<dbReference type="EMBL" id="MFFM01000034">
    <property type="protein sequence ID" value="OGF12231.1"/>
    <property type="molecule type" value="Genomic_DNA"/>
</dbReference>
<accession>A0A1F5RDU1</accession>
<dbReference type="AlphaFoldDB" id="A0A1F5RDU1"/>
<dbReference type="InterPro" id="IPR021994">
    <property type="entry name" value="DUF3592"/>
</dbReference>
<feature type="domain" description="DUF3592" evidence="2">
    <location>
        <begin position="37"/>
        <end position="111"/>
    </location>
</feature>
<organism evidence="3 4">
    <name type="scientific">Candidatus Edwardsbacteria bacterium GWF2_54_11</name>
    <dbReference type="NCBI Taxonomy" id="1817851"/>
    <lineage>
        <taxon>Bacteria</taxon>
        <taxon>Candidatus Edwardsiibacteriota</taxon>
    </lineage>
</organism>
<protein>
    <recommendedName>
        <fullName evidence="2">DUF3592 domain-containing protein</fullName>
    </recommendedName>
</protein>
<gene>
    <name evidence="3" type="ORF">A2024_04400</name>
</gene>
<feature type="transmembrane region" description="Helical" evidence="1">
    <location>
        <begin position="113"/>
        <end position="138"/>
    </location>
</feature>
<dbReference type="Pfam" id="PF12158">
    <property type="entry name" value="DUF3592"/>
    <property type="match status" value="1"/>
</dbReference>